<organism evidence="4 5">
    <name type="scientific">Fusobacterium hominis</name>
    <dbReference type="NCBI Taxonomy" id="2764326"/>
    <lineage>
        <taxon>Bacteria</taxon>
        <taxon>Fusobacteriati</taxon>
        <taxon>Fusobacteriota</taxon>
        <taxon>Fusobacteriia</taxon>
        <taxon>Fusobacteriales</taxon>
        <taxon>Fusobacteriaceae</taxon>
        <taxon>Fusobacterium</taxon>
    </lineage>
</organism>
<protein>
    <submittedName>
        <fullName evidence="4">PhoH family protein</fullName>
    </submittedName>
</protein>
<dbReference type="InterPro" id="IPR027417">
    <property type="entry name" value="P-loop_NTPase"/>
</dbReference>
<evidence type="ECO:0000256" key="2">
    <source>
        <dbReference type="ARBA" id="ARBA00022840"/>
    </source>
</evidence>
<dbReference type="InterPro" id="IPR003714">
    <property type="entry name" value="PhoH"/>
</dbReference>
<dbReference type="GO" id="GO:0005524">
    <property type="term" value="F:ATP binding"/>
    <property type="evidence" value="ECO:0007669"/>
    <property type="project" value="UniProtKB-KW"/>
</dbReference>
<evidence type="ECO:0000256" key="1">
    <source>
        <dbReference type="ARBA" id="ARBA00022741"/>
    </source>
</evidence>
<dbReference type="EMBL" id="CP060637">
    <property type="protein sequence ID" value="QNM15363.1"/>
    <property type="molecule type" value="Genomic_DNA"/>
</dbReference>
<keyword evidence="5" id="KW-1185">Reference proteome</keyword>
<dbReference type="RefSeq" id="WP_101473533.1">
    <property type="nucleotide sequence ID" value="NZ_CP060637.1"/>
</dbReference>
<evidence type="ECO:0000259" key="3">
    <source>
        <dbReference type="SMART" id="SM00670"/>
    </source>
</evidence>
<dbReference type="SMART" id="SM00670">
    <property type="entry name" value="PINc"/>
    <property type="match status" value="1"/>
</dbReference>
<keyword evidence="2" id="KW-0067">ATP-binding</keyword>
<dbReference type="Gene3D" id="3.40.50.1010">
    <property type="entry name" value="5'-nuclease"/>
    <property type="match status" value="1"/>
</dbReference>
<feature type="domain" description="PIN" evidence="3">
    <location>
        <begin position="3"/>
        <end position="129"/>
    </location>
</feature>
<dbReference type="PANTHER" id="PTHR30473:SF2">
    <property type="entry name" value="PIN DOMAIN-CONTAINING PROTEIN"/>
    <property type="match status" value="1"/>
</dbReference>
<evidence type="ECO:0000313" key="5">
    <source>
        <dbReference type="Proteomes" id="UP000515913"/>
    </source>
</evidence>
<reference evidence="4 5" key="1">
    <citation type="submission" date="2020-08" db="EMBL/GenBank/DDBJ databases">
        <authorList>
            <person name="Liu C."/>
            <person name="Sun Q."/>
        </authorList>
    </citation>
    <scope>NUCLEOTIDE SEQUENCE [LARGE SCALE GENOMIC DNA]</scope>
    <source>
        <strain evidence="4 5">NSJ-57</strain>
    </source>
</reference>
<dbReference type="CDD" id="cd09883">
    <property type="entry name" value="PIN_VapC_PhoHL-ATPase"/>
    <property type="match status" value="1"/>
</dbReference>
<sequence>MRKIFVLDTNVLIHDPNCIYNFRGNDIILPIFVVEEIDKLKRNQNTAIQARMVSRVLDGIREKGSLARGVELPNDIFFKVEIKNDISLLPKALSRDVMDNNIISVTLGVKKENPDRRVIIVSKDINMRIKADSLGLEVEDYNTDRVEYSELYDGFFEVDVNKELFDEFCKSGKIDFEAIEDKKGIKPTPNCFFKLNYKGQMVSGRYVDGKIKKFILGDTEAWGLRARNEEQRFAMELLMDENVKVVTLVGGAGTGKTLLAIASALELVVERKRYKKILIARPIIPMGKDLGYLPGSEKEKMKPWMQPIFDNIDFLSENKEDKTGEKVVAGLESMGMIKIEPLTYIRGRSIPKGLIIIDEAQNLTPLEIKTIVTRAGQDTKIIFTGDPQQIDNPYLDANTNGLTYMADRLKYESIVGHITLKKGERSEIAEIAARLL</sequence>
<proteinExistence type="predicted"/>
<dbReference type="Pfam" id="PF13638">
    <property type="entry name" value="PIN_4"/>
    <property type="match status" value="1"/>
</dbReference>
<dbReference type="PANTHER" id="PTHR30473">
    <property type="entry name" value="PROTEIN PHOH"/>
    <property type="match status" value="1"/>
</dbReference>
<evidence type="ECO:0000313" key="4">
    <source>
        <dbReference type="EMBL" id="QNM15363.1"/>
    </source>
</evidence>
<dbReference type="GO" id="GO:0005829">
    <property type="term" value="C:cytosol"/>
    <property type="evidence" value="ECO:0007669"/>
    <property type="project" value="TreeGrafter"/>
</dbReference>
<keyword evidence="1" id="KW-0547">Nucleotide-binding</keyword>
<gene>
    <name evidence="4" type="ORF">H9Q81_00550</name>
</gene>
<dbReference type="AlphaFoldDB" id="A0A7G9GX31"/>
<dbReference type="Gene3D" id="3.40.50.300">
    <property type="entry name" value="P-loop containing nucleotide triphosphate hydrolases"/>
    <property type="match status" value="1"/>
</dbReference>
<dbReference type="SUPFAM" id="SSF52540">
    <property type="entry name" value="P-loop containing nucleoside triphosphate hydrolases"/>
    <property type="match status" value="1"/>
</dbReference>
<dbReference type="Pfam" id="PF02562">
    <property type="entry name" value="PhoH"/>
    <property type="match status" value="1"/>
</dbReference>
<dbReference type="InterPro" id="IPR051451">
    <property type="entry name" value="PhoH2-like"/>
</dbReference>
<accession>A0A7G9GX31</accession>
<name>A0A7G9GX31_9FUSO</name>
<dbReference type="Proteomes" id="UP000515913">
    <property type="component" value="Chromosome"/>
</dbReference>
<dbReference type="KEGG" id="fho:H9Q81_00550"/>
<dbReference type="FunFam" id="3.40.50.300:FF:000013">
    <property type="entry name" value="PhoH family ATPase"/>
    <property type="match status" value="1"/>
</dbReference>
<dbReference type="InterPro" id="IPR002716">
    <property type="entry name" value="PIN_dom"/>
</dbReference>